<keyword evidence="3" id="KW-0255">Endonuclease</keyword>
<dbReference type="InterPro" id="IPR011856">
    <property type="entry name" value="tRNA_endonuc-like_dom_sf"/>
</dbReference>
<dbReference type="EMBL" id="DTBJ01000016">
    <property type="protein sequence ID" value="HGM58280.1"/>
    <property type="molecule type" value="Genomic_DNA"/>
</dbReference>
<feature type="domain" description="tRNA intron endonuclease catalytic" evidence="1">
    <location>
        <begin position="89"/>
        <end position="167"/>
    </location>
</feature>
<dbReference type="SUPFAM" id="SSF55267">
    <property type="entry name" value="tRNA-intron endonuclease N-terminal domain-like"/>
    <property type="match status" value="1"/>
</dbReference>
<protein>
    <submittedName>
        <fullName evidence="3">Endonuclease</fullName>
    </submittedName>
</protein>
<dbReference type="GO" id="GO:0003676">
    <property type="term" value="F:nucleic acid binding"/>
    <property type="evidence" value="ECO:0007669"/>
    <property type="project" value="InterPro"/>
</dbReference>
<evidence type="ECO:0000313" key="3">
    <source>
        <dbReference type="EMBL" id="HGM58280.1"/>
    </source>
</evidence>
<gene>
    <name evidence="4" type="ORF">ENT92_02795</name>
    <name evidence="3" type="ORF">ENU14_01640</name>
</gene>
<evidence type="ECO:0000259" key="1">
    <source>
        <dbReference type="Pfam" id="PF01974"/>
    </source>
</evidence>
<sequence length="178" mass="20839">METSGVEVLYSIYFDYKNCKGIVYDEKEVNELENKWFGNREGNVLTLDIVEIAYLLLNNKIKVLGNNNTAITDLDSFLSTYYKCVENFFWPKLIVYRDLRNRGRKVKVFGENKFLMKDKHGDLKLVVVLEEGMRHSVVDIYRNIDSSRSNNLKLVYAIVSLQGDLTYYELNKIEPVRD</sequence>
<dbReference type="Gene3D" id="3.40.1350.10">
    <property type="match status" value="1"/>
</dbReference>
<accession>A0A7C4D6I7</accession>
<dbReference type="AlphaFoldDB" id="A0A7C4D6I7"/>
<keyword evidence="3" id="KW-0540">Nuclease</keyword>
<feature type="domain" description="tRNA intron endonuclease N-terminal" evidence="2">
    <location>
        <begin position="17"/>
        <end position="69"/>
    </location>
</feature>
<organism evidence="3">
    <name type="scientific">Staphylothermus marinus</name>
    <dbReference type="NCBI Taxonomy" id="2280"/>
    <lineage>
        <taxon>Archaea</taxon>
        <taxon>Thermoproteota</taxon>
        <taxon>Thermoprotei</taxon>
        <taxon>Desulfurococcales</taxon>
        <taxon>Desulfurococcaceae</taxon>
        <taxon>Staphylothermus</taxon>
    </lineage>
</organism>
<evidence type="ECO:0000259" key="2">
    <source>
        <dbReference type="Pfam" id="PF02778"/>
    </source>
</evidence>
<evidence type="ECO:0000313" key="4">
    <source>
        <dbReference type="EMBL" id="HGU65127.1"/>
    </source>
</evidence>
<keyword evidence="3" id="KW-0378">Hydrolase</keyword>
<dbReference type="InterPro" id="IPR036167">
    <property type="entry name" value="tRNA_intron_Endo_cat-like_sf"/>
</dbReference>
<dbReference type="GO" id="GO:0000213">
    <property type="term" value="F:tRNA-intron lyase activity"/>
    <property type="evidence" value="ECO:0007669"/>
    <property type="project" value="InterPro"/>
</dbReference>
<dbReference type="EMBL" id="DTAN01000110">
    <property type="protein sequence ID" value="HGU65127.1"/>
    <property type="molecule type" value="Genomic_DNA"/>
</dbReference>
<dbReference type="Gene3D" id="3.40.1170.20">
    <property type="entry name" value="tRNA intron endonuclease, N-terminal domain"/>
    <property type="match status" value="1"/>
</dbReference>
<dbReference type="InterPro" id="IPR006678">
    <property type="entry name" value="tRNA_intron_Endonuc_N"/>
</dbReference>
<dbReference type="Pfam" id="PF02778">
    <property type="entry name" value="tRNA_int_endo_N"/>
    <property type="match status" value="1"/>
</dbReference>
<dbReference type="Pfam" id="PF01974">
    <property type="entry name" value="tRNA_int_endo"/>
    <property type="match status" value="1"/>
</dbReference>
<comment type="caution">
    <text evidence="3">The sequence shown here is derived from an EMBL/GenBank/DDBJ whole genome shotgun (WGS) entry which is preliminary data.</text>
</comment>
<reference evidence="3" key="1">
    <citation type="journal article" date="2020" name="mSystems">
        <title>Genome- and Community-Level Interaction Insights into Carbon Utilization and Element Cycling Functions of Hydrothermarchaeota in Hydrothermal Sediment.</title>
        <authorList>
            <person name="Zhou Z."/>
            <person name="Liu Y."/>
            <person name="Xu W."/>
            <person name="Pan J."/>
            <person name="Luo Z.H."/>
            <person name="Li M."/>
        </authorList>
    </citation>
    <scope>NUCLEOTIDE SEQUENCE [LARGE SCALE GENOMIC DNA]</scope>
    <source>
        <strain evidence="4">SpSt-622</strain>
        <strain evidence="3">SpSt-642</strain>
    </source>
</reference>
<name>A0A7C4D6I7_STAMA</name>
<dbReference type="GO" id="GO:0006388">
    <property type="term" value="P:tRNA splicing, via endonucleolytic cleavage and ligation"/>
    <property type="evidence" value="ECO:0007669"/>
    <property type="project" value="InterPro"/>
</dbReference>
<dbReference type="InterPro" id="IPR036740">
    <property type="entry name" value="tRNA_intron_Endonuc_N_sf"/>
</dbReference>
<proteinExistence type="predicted"/>
<dbReference type="SUPFAM" id="SSF53032">
    <property type="entry name" value="tRNA-intron endonuclease catalytic domain-like"/>
    <property type="match status" value="1"/>
</dbReference>
<dbReference type="InterPro" id="IPR006677">
    <property type="entry name" value="tRNA_intron_Endonuc_cat-like"/>
</dbReference>